<dbReference type="STRING" id="1356854.N007_13820"/>
<dbReference type="GO" id="GO:0005524">
    <property type="term" value="F:ATP binding"/>
    <property type="evidence" value="ECO:0007669"/>
    <property type="project" value="UniProtKB-UniRule"/>
</dbReference>
<dbReference type="Pfam" id="PF00294">
    <property type="entry name" value="PfkB"/>
    <property type="match status" value="1"/>
</dbReference>
<comment type="catalytic activity">
    <reaction evidence="9">
        <text>D-ribose + ATP = D-ribose 5-phosphate + ADP + H(+)</text>
        <dbReference type="Rhea" id="RHEA:13697"/>
        <dbReference type="ChEBI" id="CHEBI:15378"/>
        <dbReference type="ChEBI" id="CHEBI:30616"/>
        <dbReference type="ChEBI" id="CHEBI:47013"/>
        <dbReference type="ChEBI" id="CHEBI:78346"/>
        <dbReference type="ChEBI" id="CHEBI:456216"/>
        <dbReference type="EC" id="2.7.1.15"/>
    </reaction>
</comment>
<comment type="cofactor">
    <cofactor evidence="9">
        <name>Mg(2+)</name>
        <dbReference type="ChEBI" id="CHEBI:18420"/>
    </cofactor>
    <text evidence="9">Requires a divalent cation, most likely magnesium in vivo, as an electrophilic catalyst to aid phosphoryl group transfer. It is the chelate of the metal and the nucleotide that is the actual substrate.</text>
</comment>
<feature type="binding site" evidence="9">
    <location>
        <position position="255"/>
    </location>
    <ligand>
        <name>substrate</name>
    </ligand>
</feature>
<dbReference type="Gene3D" id="3.40.1190.20">
    <property type="match status" value="1"/>
</dbReference>
<feature type="binding site" evidence="9">
    <location>
        <position position="249"/>
    </location>
    <ligand>
        <name>K(+)</name>
        <dbReference type="ChEBI" id="CHEBI:29103"/>
    </ligand>
</feature>
<dbReference type="InterPro" id="IPR002139">
    <property type="entry name" value="Ribo/fructo_kinase"/>
</dbReference>
<feature type="binding site" evidence="9">
    <location>
        <begin position="254"/>
        <end position="255"/>
    </location>
    <ligand>
        <name>ATP</name>
        <dbReference type="ChEBI" id="CHEBI:30616"/>
    </ligand>
</feature>
<dbReference type="NCBIfam" id="TIGR02152">
    <property type="entry name" value="D_ribokin_bact"/>
    <property type="match status" value="1"/>
</dbReference>
<reference evidence="12" key="1">
    <citation type="journal article" date="2022" name="G3 (Bethesda)">
        <title>Unveiling the complete genome sequence of Alicyclobacillus acidoterrestris DSM 3922T, a taint-producing strain.</title>
        <authorList>
            <person name="Leonardo I.C."/>
            <person name="Barreto Crespo M.T."/>
            <person name="Gaspar F.B."/>
        </authorList>
    </citation>
    <scope>NUCLEOTIDE SEQUENCE [LARGE SCALE GENOMIC DNA]</scope>
    <source>
        <strain evidence="12">DSM 3922</strain>
    </source>
</reference>
<dbReference type="GO" id="GO:0004747">
    <property type="term" value="F:ribokinase activity"/>
    <property type="evidence" value="ECO:0007669"/>
    <property type="project" value="UniProtKB-UniRule"/>
</dbReference>
<dbReference type="Proteomes" id="UP000829401">
    <property type="component" value="Chromosome"/>
</dbReference>
<dbReference type="SUPFAM" id="SSF53613">
    <property type="entry name" value="Ribokinase-like"/>
    <property type="match status" value="1"/>
</dbReference>
<accession>T0BRK1</accession>
<feature type="binding site" evidence="9">
    <location>
        <position position="187"/>
    </location>
    <ligand>
        <name>ATP</name>
        <dbReference type="ChEBI" id="CHEBI:30616"/>
    </ligand>
</feature>
<feature type="binding site" evidence="9">
    <location>
        <begin position="14"/>
        <end position="16"/>
    </location>
    <ligand>
        <name>substrate</name>
    </ligand>
</feature>
<dbReference type="HAMAP" id="MF_01987">
    <property type="entry name" value="Ribokinase"/>
    <property type="match status" value="1"/>
</dbReference>
<feature type="binding site" evidence="9">
    <location>
        <position position="143"/>
    </location>
    <ligand>
        <name>substrate</name>
    </ligand>
</feature>
<evidence type="ECO:0000256" key="2">
    <source>
        <dbReference type="ARBA" id="ARBA00022723"/>
    </source>
</evidence>
<dbReference type="PANTHER" id="PTHR10584:SF166">
    <property type="entry name" value="RIBOKINASE"/>
    <property type="match status" value="1"/>
</dbReference>
<dbReference type="AlphaFoldDB" id="T0BRK1"/>
<dbReference type="InterPro" id="IPR011611">
    <property type="entry name" value="PfkB_dom"/>
</dbReference>
<feature type="binding site" evidence="9">
    <location>
        <position position="251"/>
    </location>
    <ligand>
        <name>K(+)</name>
        <dbReference type="ChEBI" id="CHEBI:29103"/>
    </ligand>
</feature>
<keyword evidence="5 9" id="KW-0067">ATP-binding</keyword>
<dbReference type="RefSeq" id="WP_021297814.1">
    <property type="nucleotide sequence ID" value="NZ_AURB01000163.1"/>
</dbReference>
<evidence type="ECO:0000256" key="7">
    <source>
        <dbReference type="ARBA" id="ARBA00022958"/>
    </source>
</evidence>
<comment type="activity regulation">
    <text evidence="9">Activated by a monovalent cation that binds near, but not in, the active site. The most likely occupant of the site in vivo is potassium. Ion binding induces a conformational change that may alter substrate affinity.</text>
</comment>
<dbReference type="InterPro" id="IPR029056">
    <property type="entry name" value="Ribokinase-like"/>
</dbReference>
<keyword evidence="4 9" id="KW-0418">Kinase</keyword>
<feature type="binding site" evidence="9">
    <location>
        <position position="285"/>
    </location>
    <ligand>
        <name>K(+)</name>
        <dbReference type="ChEBI" id="CHEBI:29103"/>
    </ligand>
</feature>
<evidence type="ECO:0000256" key="1">
    <source>
        <dbReference type="ARBA" id="ARBA00022679"/>
    </source>
</evidence>
<feature type="active site" description="Proton acceptor" evidence="9">
    <location>
        <position position="255"/>
    </location>
</feature>
<dbReference type="GO" id="GO:0019303">
    <property type="term" value="P:D-ribose catabolic process"/>
    <property type="evidence" value="ECO:0007669"/>
    <property type="project" value="UniProtKB-UniRule"/>
</dbReference>
<dbReference type="PRINTS" id="PR00990">
    <property type="entry name" value="RIBOKINASE"/>
</dbReference>
<dbReference type="eggNOG" id="COG0524">
    <property type="taxonomic scope" value="Bacteria"/>
</dbReference>
<dbReference type="InterPro" id="IPR011877">
    <property type="entry name" value="Ribokinase"/>
</dbReference>
<comment type="subunit">
    <text evidence="9">Homodimer.</text>
</comment>
<evidence type="ECO:0000256" key="9">
    <source>
        <dbReference type="HAMAP-Rule" id="MF_01987"/>
    </source>
</evidence>
<evidence type="ECO:0000313" key="12">
    <source>
        <dbReference type="Proteomes" id="UP000829401"/>
    </source>
</evidence>
<gene>
    <name evidence="9 11" type="primary">rbsK</name>
    <name evidence="11" type="ORF">K1I37_05070</name>
</gene>
<comment type="caution">
    <text evidence="9">Lacks conserved residue(s) required for the propagation of feature annotation.</text>
</comment>
<keyword evidence="7 9" id="KW-0630">Potassium</keyword>
<keyword evidence="12" id="KW-1185">Reference proteome</keyword>
<evidence type="ECO:0000256" key="5">
    <source>
        <dbReference type="ARBA" id="ARBA00022840"/>
    </source>
</evidence>
<evidence type="ECO:0000256" key="4">
    <source>
        <dbReference type="ARBA" id="ARBA00022777"/>
    </source>
</evidence>
<dbReference type="KEGG" id="aaco:K1I37_05070"/>
<keyword evidence="3 9" id="KW-0547">Nucleotide-binding</keyword>
<keyword evidence="2 9" id="KW-0479">Metal-binding</keyword>
<feature type="binding site" evidence="9">
    <location>
        <position position="290"/>
    </location>
    <ligand>
        <name>K(+)</name>
        <dbReference type="ChEBI" id="CHEBI:29103"/>
    </ligand>
</feature>
<comment type="function">
    <text evidence="9">Catalyzes the phosphorylation of ribose at O-5 in a reaction requiring ATP and magnesium. The resulting D-ribose-5-phosphate can then be used either for sythesis of nucleotides, histidine, and tryptophan, or as a component of the pentose phosphate pathway.</text>
</comment>
<proteinExistence type="inferred from homology"/>
<keyword evidence="8 9" id="KW-0119">Carbohydrate metabolism</keyword>
<protein>
    <recommendedName>
        <fullName evidence="9 10">Ribokinase</fullName>
        <shortName evidence="9">RK</shortName>
        <ecNumber evidence="9 10">2.7.1.15</ecNumber>
    </recommendedName>
</protein>
<name>T0BRK1_ALIAG</name>
<dbReference type="GO" id="GO:0005829">
    <property type="term" value="C:cytosol"/>
    <property type="evidence" value="ECO:0007669"/>
    <property type="project" value="TreeGrafter"/>
</dbReference>
<accession>A0A9E7CZ72</accession>
<dbReference type="CDD" id="cd01174">
    <property type="entry name" value="ribokinase"/>
    <property type="match status" value="1"/>
</dbReference>
<evidence type="ECO:0000256" key="3">
    <source>
        <dbReference type="ARBA" id="ARBA00022741"/>
    </source>
</evidence>
<evidence type="ECO:0000256" key="10">
    <source>
        <dbReference type="NCBIfam" id="TIGR02152"/>
    </source>
</evidence>
<evidence type="ECO:0000256" key="6">
    <source>
        <dbReference type="ARBA" id="ARBA00022842"/>
    </source>
</evidence>
<sequence length="310" mass="32334">MNSAHGVVVVGSMTADVTAVSKKLPRSGETVLGTGFTLVSGGKGSNQAVMASNMGVQTWMVGCVGDDPFQHVILDSLRVHGVDTTFVDCLSGESTGVAHIRVDESGNNDIVIVPMANNRTNAEQVDAFFAHNPKANILLLQLEVPAATALYAAKKAKALGIIVIFDPAPAIPFLDEMYRYVDIVTPNETEATALTGIEVTDLQSAEAAAHVLQEKGVQTVIITMADKGIFVLEGQKPRHFPTYSVPAVDTTAAGDAFTGTLGACLATGTSLEQALQYAMAAGALTVTKLGAQSSLPTKEAVEQLIHGGKQ</sequence>
<feature type="binding site" evidence="9">
    <location>
        <position position="294"/>
    </location>
    <ligand>
        <name>K(+)</name>
        <dbReference type="ChEBI" id="CHEBI:29103"/>
    </ligand>
</feature>
<dbReference type="PANTHER" id="PTHR10584">
    <property type="entry name" value="SUGAR KINASE"/>
    <property type="match status" value="1"/>
</dbReference>
<dbReference type="EMBL" id="CP080467">
    <property type="protein sequence ID" value="UNO49881.1"/>
    <property type="molecule type" value="Genomic_DNA"/>
</dbReference>
<dbReference type="GO" id="GO:0046872">
    <property type="term" value="F:metal ion binding"/>
    <property type="evidence" value="ECO:0007669"/>
    <property type="project" value="UniProtKB-KW"/>
</dbReference>
<keyword evidence="6 9" id="KW-0460">Magnesium</keyword>
<dbReference type="EC" id="2.7.1.15" evidence="9 10"/>
<comment type="similarity">
    <text evidence="9">Belongs to the carbohydrate kinase PfkB family. Ribokinase subfamily.</text>
</comment>
<evidence type="ECO:0000256" key="8">
    <source>
        <dbReference type="ARBA" id="ARBA00023277"/>
    </source>
</evidence>
<feature type="binding site" evidence="9">
    <location>
        <begin position="42"/>
        <end position="46"/>
    </location>
    <ligand>
        <name>substrate</name>
    </ligand>
</feature>
<comment type="pathway">
    <text evidence="9">Carbohydrate metabolism; D-ribose degradation; D-ribose 5-phosphate from beta-D-ribopyranose: step 2/2.</text>
</comment>
<keyword evidence="9" id="KW-0963">Cytoplasm</keyword>
<feature type="binding site" evidence="9">
    <location>
        <position position="288"/>
    </location>
    <ligand>
        <name>K(+)</name>
        <dbReference type="ChEBI" id="CHEBI:29103"/>
    </ligand>
</feature>
<keyword evidence="1 9" id="KW-0808">Transferase</keyword>
<evidence type="ECO:0000313" key="11">
    <source>
        <dbReference type="EMBL" id="UNO49881.1"/>
    </source>
</evidence>
<comment type="subcellular location">
    <subcellularLocation>
        <location evidence="9">Cytoplasm</location>
    </subcellularLocation>
</comment>
<organism evidence="11 12">
    <name type="scientific">Alicyclobacillus acidoterrestris (strain ATCC 49025 / DSM 3922 / CIP 106132 / NCIMB 13137 / GD3B)</name>
    <dbReference type="NCBI Taxonomy" id="1356854"/>
    <lineage>
        <taxon>Bacteria</taxon>
        <taxon>Bacillati</taxon>
        <taxon>Bacillota</taxon>
        <taxon>Bacilli</taxon>
        <taxon>Bacillales</taxon>
        <taxon>Alicyclobacillaceae</taxon>
        <taxon>Alicyclobacillus</taxon>
    </lineage>
</organism>